<sequence>MENNETILKVKNIHKSFGDLEVLKGVSFEVKKGETICFIGPSGTGKSTLLRCINLLTQPDQGSVWLGDAEVTNSGKNINHFRQKIGMVFQNFFLFDHLTAIRNVEIALIKVRGMKPKEAREKALEELRQVGMEEWAEHYPAELSGGQAQRVSIARALAMDPDVILFDEPTSALDPELTREVLEVMKKLALAGMTMLVVTHEMGFACSVANRIMFMEHGEIKEQGSPEELMSDTKFERCKNFIGQFDQINGD</sequence>
<dbReference type="GO" id="GO:0005524">
    <property type="term" value="F:ATP binding"/>
    <property type="evidence" value="ECO:0007669"/>
    <property type="project" value="UniProtKB-KW"/>
</dbReference>
<keyword evidence="8" id="KW-0472">Membrane</keyword>
<dbReference type="GO" id="GO:0016887">
    <property type="term" value="F:ATP hydrolysis activity"/>
    <property type="evidence" value="ECO:0007669"/>
    <property type="project" value="InterPro"/>
</dbReference>
<keyword evidence="6 10" id="KW-0067">ATP-binding</keyword>
<dbReference type="InterPro" id="IPR027417">
    <property type="entry name" value="P-loop_NTPase"/>
</dbReference>
<dbReference type="FunFam" id="3.40.50.300:FF:000020">
    <property type="entry name" value="Amino acid ABC transporter ATP-binding component"/>
    <property type="match status" value="1"/>
</dbReference>
<evidence type="ECO:0000313" key="11">
    <source>
        <dbReference type="Proteomes" id="UP001143747"/>
    </source>
</evidence>
<dbReference type="PROSITE" id="PS50893">
    <property type="entry name" value="ABC_TRANSPORTER_2"/>
    <property type="match status" value="1"/>
</dbReference>
<dbReference type="EMBL" id="JAKELO010000002">
    <property type="protein sequence ID" value="MDE4909082.1"/>
    <property type="molecule type" value="Genomic_DNA"/>
</dbReference>
<evidence type="ECO:0000256" key="8">
    <source>
        <dbReference type="ARBA" id="ARBA00023136"/>
    </source>
</evidence>
<dbReference type="CDD" id="cd03262">
    <property type="entry name" value="ABC_HisP_GlnQ"/>
    <property type="match status" value="1"/>
</dbReference>
<dbReference type="PANTHER" id="PTHR43166:SF9">
    <property type="entry name" value="GLUTAMATE_ASPARTATE IMPORT ATP-BINDING PROTEIN GLTL"/>
    <property type="match status" value="1"/>
</dbReference>
<evidence type="ECO:0000256" key="6">
    <source>
        <dbReference type="ARBA" id="ARBA00022840"/>
    </source>
</evidence>
<dbReference type="PANTHER" id="PTHR43166">
    <property type="entry name" value="AMINO ACID IMPORT ATP-BINDING PROTEIN"/>
    <property type="match status" value="1"/>
</dbReference>
<evidence type="ECO:0000313" key="10">
    <source>
        <dbReference type="EMBL" id="MDE4909082.1"/>
    </source>
</evidence>
<dbReference type="PIRSF" id="PIRSF039085">
    <property type="entry name" value="ABC_ATPase_HisP"/>
    <property type="match status" value="1"/>
</dbReference>
<dbReference type="Proteomes" id="UP001143747">
    <property type="component" value="Unassembled WGS sequence"/>
</dbReference>
<organism evidence="10 11">
    <name type="scientific">Methanogenium marinum</name>
    <dbReference type="NCBI Taxonomy" id="348610"/>
    <lineage>
        <taxon>Archaea</taxon>
        <taxon>Methanobacteriati</taxon>
        <taxon>Methanobacteriota</taxon>
        <taxon>Stenosarchaea group</taxon>
        <taxon>Methanomicrobia</taxon>
        <taxon>Methanomicrobiales</taxon>
        <taxon>Methanomicrobiaceae</taxon>
        <taxon>Methanogenium</taxon>
    </lineage>
</organism>
<name>A0A9Q4KVK0_9EURY</name>
<reference evidence="10" key="1">
    <citation type="submission" date="2022-01" db="EMBL/GenBank/DDBJ databases">
        <title>Draft genome of Methanogenium marinum DSM 15558.</title>
        <authorList>
            <person name="Chen S.-C."/>
            <person name="You Y.-T."/>
        </authorList>
    </citation>
    <scope>NUCLEOTIDE SEQUENCE</scope>
    <source>
        <strain evidence="10">DSM 15558</strain>
    </source>
</reference>
<dbReference type="InterPro" id="IPR003439">
    <property type="entry name" value="ABC_transporter-like_ATP-bd"/>
</dbReference>
<keyword evidence="4" id="KW-1003">Cell membrane</keyword>
<gene>
    <name evidence="10" type="ORF">L0665_10725</name>
</gene>
<dbReference type="PROSITE" id="PS00211">
    <property type="entry name" value="ABC_TRANSPORTER_1"/>
    <property type="match status" value="1"/>
</dbReference>
<feature type="domain" description="ABC transporter" evidence="9">
    <location>
        <begin position="8"/>
        <end position="242"/>
    </location>
</feature>
<keyword evidence="5" id="KW-0547">Nucleotide-binding</keyword>
<keyword evidence="3" id="KW-0813">Transport</keyword>
<evidence type="ECO:0000256" key="5">
    <source>
        <dbReference type="ARBA" id="ARBA00022741"/>
    </source>
</evidence>
<dbReference type="AlphaFoldDB" id="A0A9Q4KVK0"/>
<dbReference type="Gene3D" id="3.40.50.300">
    <property type="entry name" value="P-loop containing nucleotide triphosphate hydrolases"/>
    <property type="match status" value="1"/>
</dbReference>
<evidence type="ECO:0000256" key="2">
    <source>
        <dbReference type="ARBA" id="ARBA00005417"/>
    </source>
</evidence>
<dbReference type="RefSeq" id="WP_274925686.1">
    <property type="nucleotide sequence ID" value="NZ_JAKELO010000002.1"/>
</dbReference>
<comment type="subcellular location">
    <subcellularLocation>
        <location evidence="1">Cell membrane</location>
        <topology evidence="1">Peripheral membrane protein</topology>
    </subcellularLocation>
</comment>
<evidence type="ECO:0000256" key="7">
    <source>
        <dbReference type="ARBA" id="ARBA00022970"/>
    </source>
</evidence>
<evidence type="ECO:0000256" key="1">
    <source>
        <dbReference type="ARBA" id="ARBA00004202"/>
    </source>
</evidence>
<comment type="similarity">
    <text evidence="2">Belongs to the ABC transporter superfamily.</text>
</comment>
<proteinExistence type="inferred from homology"/>
<evidence type="ECO:0000256" key="3">
    <source>
        <dbReference type="ARBA" id="ARBA00022448"/>
    </source>
</evidence>
<dbReference type="InterPro" id="IPR003593">
    <property type="entry name" value="AAA+_ATPase"/>
</dbReference>
<dbReference type="InterPro" id="IPR017871">
    <property type="entry name" value="ABC_transporter-like_CS"/>
</dbReference>
<dbReference type="GO" id="GO:0005886">
    <property type="term" value="C:plasma membrane"/>
    <property type="evidence" value="ECO:0007669"/>
    <property type="project" value="UniProtKB-SubCell"/>
</dbReference>
<dbReference type="GO" id="GO:0015424">
    <property type="term" value="F:ABC-type amino acid transporter activity"/>
    <property type="evidence" value="ECO:0007669"/>
    <property type="project" value="InterPro"/>
</dbReference>
<dbReference type="Pfam" id="PF00005">
    <property type="entry name" value="ABC_tran"/>
    <property type="match status" value="1"/>
</dbReference>
<protein>
    <submittedName>
        <fullName evidence="10">Amino acid ABC transporter ATP-binding protein</fullName>
    </submittedName>
</protein>
<dbReference type="SMART" id="SM00382">
    <property type="entry name" value="AAA"/>
    <property type="match status" value="1"/>
</dbReference>
<evidence type="ECO:0000256" key="4">
    <source>
        <dbReference type="ARBA" id="ARBA00022475"/>
    </source>
</evidence>
<comment type="caution">
    <text evidence="10">The sequence shown here is derived from an EMBL/GenBank/DDBJ whole genome shotgun (WGS) entry which is preliminary data.</text>
</comment>
<accession>A0A9Q4KVK0</accession>
<evidence type="ECO:0000259" key="9">
    <source>
        <dbReference type="PROSITE" id="PS50893"/>
    </source>
</evidence>
<keyword evidence="7" id="KW-0029">Amino-acid transport</keyword>
<dbReference type="InterPro" id="IPR050086">
    <property type="entry name" value="MetN_ABC_transporter-like"/>
</dbReference>
<dbReference type="InterPro" id="IPR030679">
    <property type="entry name" value="ABC_ATPase_HisP-typ"/>
</dbReference>
<dbReference type="SUPFAM" id="SSF52540">
    <property type="entry name" value="P-loop containing nucleoside triphosphate hydrolases"/>
    <property type="match status" value="1"/>
</dbReference>
<keyword evidence="11" id="KW-1185">Reference proteome</keyword>